<evidence type="ECO:0000256" key="5">
    <source>
        <dbReference type="ARBA" id="ARBA00023187"/>
    </source>
</evidence>
<evidence type="ECO:0008006" key="10">
    <source>
        <dbReference type="Google" id="ProtNLM"/>
    </source>
</evidence>
<evidence type="ECO:0000256" key="6">
    <source>
        <dbReference type="ARBA" id="ARBA00023242"/>
    </source>
</evidence>
<dbReference type="EMBL" id="CP000587">
    <property type="protein sequence ID" value="ABO97155.1"/>
    <property type="molecule type" value="Genomic_DNA"/>
</dbReference>
<keyword evidence="9" id="KW-1185">Reference proteome</keyword>
<dbReference type="HOGENOM" id="CLU_082523_0_1_1"/>
<dbReference type="GO" id="GO:0000974">
    <property type="term" value="C:Prp19 complex"/>
    <property type="evidence" value="ECO:0007669"/>
    <property type="project" value="TreeGrafter"/>
</dbReference>
<comment type="subcellular location">
    <subcellularLocation>
        <location evidence="1">Nucleus</location>
    </subcellularLocation>
</comment>
<sequence>MVADELARVASGRSMVIPDTMRYRLDPPPRSERESAEAWEKAIENARAQLEHQATRRANLELALKYAPAAWRARNAWGDAAVKAYEEELARVRTEVNELNVMRKLQQESAAKEISALEREWYATTRKCAAIEGAIADLEAELATK</sequence>
<evidence type="ECO:0000256" key="2">
    <source>
        <dbReference type="ARBA" id="ARBA00010788"/>
    </source>
</evidence>
<dbReference type="eggNOG" id="KOG3096">
    <property type="taxonomic scope" value="Eukaryota"/>
</dbReference>
<dbReference type="KEGG" id="olu:OSTLU_16047"/>
<dbReference type="InterPro" id="IPR008409">
    <property type="entry name" value="SPF27"/>
</dbReference>
<evidence type="ECO:0000256" key="4">
    <source>
        <dbReference type="ARBA" id="ARBA00022728"/>
    </source>
</evidence>
<accession>A4RZV1</accession>
<proteinExistence type="inferred from homology"/>
<protein>
    <recommendedName>
        <fullName evidence="10">Pre-mRNA-splicing factor SPF27</fullName>
    </recommendedName>
</protein>
<reference evidence="8 9" key="1">
    <citation type="journal article" date="2007" name="Proc. Natl. Acad. Sci. U.S.A.">
        <title>The tiny eukaryote Ostreococcus provides genomic insights into the paradox of plankton speciation.</title>
        <authorList>
            <person name="Palenik B."/>
            <person name="Grimwood J."/>
            <person name="Aerts A."/>
            <person name="Rouze P."/>
            <person name="Salamov A."/>
            <person name="Putnam N."/>
            <person name="Dupont C."/>
            <person name="Jorgensen R."/>
            <person name="Derelle E."/>
            <person name="Rombauts S."/>
            <person name="Zhou K."/>
            <person name="Otillar R."/>
            <person name="Merchant S.S."/>
            <person name="Podell S."/>
            <person name="Gaasterland T."/>
            <person name="Napoli C."/>
            <person name="Gendler K."/>
            <person name="Manuell A."/>
            <person name="Tai V."/>
            <person name="Vallon O."/>
            <person name="Piganeau G."/>
            <person name="Jancek S."/>
            <person name="Heijde M."/>
            <person name="Jabbari K."/>
            <person name="Bowler C."/>
            <person name="Lohr M."/>
            <person name="Robbens S."/>
            <person name="Werner G."/>
            <person name="Dubchak I."/>
            <person name="Pazour G.J."/>
            <person name="Ren Q."/>
            <person name="Paulsen I."/>
            <person name="Delwiche C."/>
            <person name="Schmutz J."/>
            <person name="Rokhsar D."/>
            <person name="Van de Peer Y."/>
            <person name="Moreau H."/>
            <person name="Grigoriev I.V."/>
        </authorList>
    </citation>
    <scope>NUCLEOTIDE SEQUENCE [LARGE SCALE GENOMIC DNA]</scope>
    <source>
        <strain evidence="8 9">CCE9901</strain>
    </source>
</reference>
<gene>
    <name evidence="8" type="ORF">OSTLU_16047</name>
</gene>
<keyword evidence="5" id="KW-0508">mRNA splicing</keyword>
<dbReference type="GO" id="GO:0008380">
    <property type="term" value="P:RNA splicing"/>
    <property type="evidence" value="ECO:0007669"/>
    <property type="project" value="UniProtKB-KW"/>
</dbReference>
<dbReference type="OMA" id="NENGQHI"/>
<dbReference type="STRING" id="436017.A4RZV1"/>
<evidence type="ECO:0000313" key="8">
    <source>
        <dbReference type="EMBL" id="ABO97155.1"/>
    </source>
</evidence>
<keyword evidence="7" id="KW-0175">Coiled coil</keyword>
<keyword evidence="4" id="KW-0747">Spliceosome</keyword>
<dbReference type="PANTHER" id="PTHR13296:SF0">
    <property type="entry name" value="PRE-MRNA-SPLICING FACTOR SPF27"/>
    <property type="match status" value="1"/>
</dbReference>
<dbReference type="PANTHER" id="PTHR13296">
    <property type="entry name" value="BCAS2 PROTEIN"/>
    <property type="match status" value="1"/>
</dbReference>
<evidence type="ECO:0000256" key="1">
    <source>
        <dbReference type="ARBA" id="ARBA00004123"/>
    </source>
</evidence>
<dbReference type="GO" id="GO:0006397">
    <property type="term" value="P:mRNA processing"/>
    <property type="evidence" value="ECO:0007669"/>
    <property type="project" value="UniProtKB-KW"/>
</dbReference>
<dbReference type="GO" id="GO:0071011">
    <property type="term" value="C:precatalytic spliceosome"/>
    <property type="evidence" value="ECO:0007669"/>
    <property type="project" value="TreeGrafter"/>
</dbReference>
<organism evidence="8 9">
    <name type="scientific">Ostreococcus lucimarinus (strain CCE9901)</name>
    <dbReference type="NCBI Taxonomy" id="436017"/>
    <lineage>
        <taxon>Eukaryota</taxon>
        <taxon>Viridiplantae</taxon>
        <taxon>Chlorophyta</taxon>
        <taxon>Mamiellophyceae</taxon>
        <taxon>Mamiellales</taxon>
        <taxon>Bathycoccaceae</taxon>
        <taxon>Ostreococcus</taxon>
    </lineage>
</organism>
<dbReference type="GeneID" id="5002655"/>
<evidence type="ECO:0000256" key="3">
    <source>
        <dbReference type="ARBA" id="ARBA00022664"/>
    </source>
</evidence>
<evidence type="ECO:0000256" key="7">
    <source>
        <dbReference type="SAM" id="Coils"/>
    </source>
</evidence>
<name>A4RZV1_OSTLU</name>
<dbReference type="AlphaFoldDB" id="A4RZV1"/>
<dbReference type="Gramene" id="ABO97155">
    <property type="protein sequence ID" value="ABO97155"/>
    <property type="gene ID" value="OSTLU_16047"/>
</dbReference>
<dbReference type="Proteomes" id="UP000001568">
    <property type="component" value="Chromosome 7"/>
</dbReference>
<comment type="similarity">
    <text evidence="2">Belongs to the SPF27 family.</text>
</comment>
<dbReference type="GO" id="GO:0071013">
    <property type="term" value="C:catalytic step 2 spliceosome"/>
    <property type="evidence" value="ECO:0007669"/>
    <property type="project" value="TreeGrafter"/>
</dbReference>
<keyword evidence="6" id="KW-0539">Nucleus</keyword>
<evidence type="ECO:0000313" key="9">
    <source>
        <dbReference type="Proteomes" id="UP000001568"/>
    </source>
</evidence>
<feature type="coiled-coil region" evidence="7">
    <location>
        <begin position="36"/>
        <end position="102"/>
    </location>
</feature>
<dbReference type="OrthoDB" id="498343at2759"/>
<dbReference type="RefSeq" id="XP_001418862.1">
    <property type="nucleotide sequence ID" value="XM_001418825.1"/>
</dbReference>
<dbReference type="Pfam" id="PF05700">
    <property type="entry name" value="BCAS2"/>
    <property type="match status" value="1"/>
</dbReference>
<keyword evidence="3" id="KW-0507">mRNA processing</keyword>